<accession>A0A0C9WKE4</accession>
<feature type="transmembrane region" description="Helical" evidence="2">
    <location>
        <begin position="101"/>
        <end position="122"/>
    </location>
</feature>
<name>A0A0C9WKE4_9AGAR</name>
<protein>
    <recommendedName>
        <fullName evidence="5">Transmembrane protein</fullName>
    </recommendedName>
</protein>
<feature type="transmembrane region" description="Helical" evidence="2">
    <location>
        <begin position="164"/>
        <end position="186"/>
    </location>
</feature>
<evidence type="ECO:0008006" key="5">
    <source>
        <dbReference type="Google" id="ProtNLM"/>
    </source>
</evidence>
<keyword evidence="4" id="KW-1185">Reference proteome</keyword>
<keyword evidence="2" id="KW-1133">Transmembrane helix</keyword>
<gene>
    <name evidence="3" type="ORF">K443DRAFT_107535</name>
</gene>
<evidence type="ECO:0000256" key="2">
    <source>
        <dbReference type="SAM" id="Phobius"/>
    </source>
</evidence>
<organism evidence="3 4">
    <name type="scientific">Laccaria amethystina LaAM-08-1</name>
    <dbReference type="NCBI Taxonomy" id="1095629"/>
    <lineage>
        <taxon>Eukaryota</taxon>
        <taxon>Fungi</taxon>
        <taxon>Dikarya</taxon>
        <taxon>Basidiomycota</taxon>
        <taxon>Agaricomycotina</taxon>
        <taxon>Agaricomycetes</taxon>
        <taxon>Agaricomycetidae</taxon>
        <taxon>Agaricales</taxon>
        <taxon>Agaricineae</taxon>
        <taxon>Hydnangiaceae</taxon>
        <taxon>Laccaria</taxon>
    </lineage>
</organism>
<dbReference type="EMBL" id="KN838727">
    <property type="protein sequence ID" value="KIJ96284.1"/>
    <property type="molecule type" value="Genomic_DNA"/>
</dbReference>
<keyword evidence="2" id="KW-0812">Transmembrane</keyword>
<evidence type="ECO:0000256" key="1">
    <source>
        <dbReference type="SAM" id="MobiDB-lite"/>
    </source>
</evidence>
<evidence type="ECO:0000313" key="3">
    <source>
        <dbReference type="EMBL" id="KIJ96284.1"/>
    </source>
</evidence>
<dbReference type="STRING" id="1095629.A0A0C9WKE4"/>
<dbReference type="Proteomes" id="UP000054477">
    <property type="component" value="Unassembled WGS sequence"/>
</dbReference>
<dbReference type="AlphaFoldDB" id="A0A0C9WKE4"/>
<dbReference type="OrthoDB" id="3358294at2759"/>
<reference evidence="3 4" key="1">
    <citation type="submission" date="2014-04" db="EMBL/GenBank/DDBJ databases">
        <authorList>
            <consortium name="DOE Joint Genome Institute"/>
            <person name="Kuo A."/>
            <person name="Kohler A."/>
            <person name="Nagy L.G."/>
            <person name="Floudas D."/>
            <person name="Copeland A."/>
            <person name="Barry K.W."/>
            <person name="Cichocki N."/>
            <person name="Veneault-Fourrey C."/>
            <person name="LaButti K."/>
            <person name="Lindquist E.A."/>
            <person name="Lipzen A."/>
            <person name="Lundell T."/>
            <person name="Morin E."/>
            <person name="Murat C."/>
            <person name="Sun H."/>
            <person name="Tunlid A."/>
            <person name="Henrissat B."/>
            <person name="Grigoriev I.V."/>
            <person name="Hibbett D.S."/>
            <person name="Martin F."/>
            <person name="Nordberg H.P."/>
            <person name="Cantor M.N."/>
            <person name="Hua S.X."/>
        </authorList>
    </citation>
    <scope>NUCLEOTIDE SEQUENCE [LARGE SCALE GENOMIC DNA]</scope>
    <source>
        <strain evidence="3 4">LaAM-08-1</strain>
    </source>
</reference>
<sequence>MYPPVPAYAAPSDHQRASTTAAVAIDPPPLTIPDYTPLENGTASAPAEDAASLHPPAVSCSRGDDSDLPLYQNVSERLPAYTSRPSPSSFGGHEPRTLSMILFKLGFCFPPMWILGASFLVARCPSKWYPCRHPWLEERQRTEAERAAFMARVRVVEVMWARRCLIALGMVLCFGLAAGVTAFAIMQADSKIS</sequence>
<keyword evidence="2" id="KW-0472">Membrane</keyword>
<proteinExistence type="predicted"/>
<reference evidence="4" key="2">
    <citation type="submission" date="2015-01" db="EMBL/GenBank/DDBJ databases">
        <title>Evolutionary Origins and Diversification of the Mycorrhizal Mutualists.</title>
        <authorList>
            <consortium name="DOE Joint Genome Institute"/>
            <consortium name="Mycorrhizal Genomics Consortium"/>
            <person name="Kohler A."/>
            <person name="Kuo A."/>
            <person name="Nagy L.G."/>
            <person name="Floudas D."/>
            <person name="Copeland A."/>
            <person name="Barry K.W."/>
            <person name="Cichocki N."/>
            <person name="Veneault-Fourrey C."/>
            <person name="LaButti K."/>
            <person name="Lindquist E.A."/>
            <person name="Lipzen A."/>
            <person name="Lundell T."/>
            <person name="Morin E."/>
            <person name="Murat C."/>
            <person name="Riley R."/>
            <person name="Ohm R."/>
            <person name="Sun H."/>
            <person name="Tunlid A."/>
            <person name="Henrissat B."/>
            <person name="Grigoriev I.V."/>
            <person name="Hibbett D.S."/>
            <person name="Martin F."/>
        </authorList>
    </citation>
    <scope>NUCLEOTIDE SEQUENCE [LARGE SCALE GENOMIC DNA]</scope>
    <source>
        <strain evidence="4">LaAM-08-1</strain>
    </source>
</reference>
<evidence type="ECO:0000313" key="4">
    <source>
        <dbReference type="Proteomes" id="UP000054477"/>
    </source>
</evidence>
<feature type="region of interest" description="Disordered" evidence="1">
    <location>
        <begin position="1"/>
        <end position="66"/>
    </location>
</feature>
<dbReference type="HOGENOM" id="CLU_103448_0_0_1"/>